<dbReference type="EMBL" id="CAJVRL010000035">
    <property type="protein sequence ID" value="CAG8950236.1"/>
    <property type="molecule type" value="Genomic_DNA"/>
</dbReference>
<dbReference type="InterPro" id="IPR000210">
    <property type="entry name" value="BTB/POZ_dom"/>
</dbReference>
<evidence type="ECO:0000256" key="1">
    <source>
        <dbReference type="SAM" id="MobiDB-lite"/>
    </source>
</evidence>
<evidence type="ECO:0000313" key="3">
    <source>
        <dbReference type="EMBL" id="CAG8950236.1"/>
    </source>
</evidence>
<comment type="caution">
    <text evidence="3">The sequence shown here is derived from an EMBL/GenBank/DDBJ whole genome shotgun (WGS) entry which is preliminary data.</text>
</comment>
<dbReference type="SMART" id="SM00225">
    <property type="entry name" value="BTB"/>
    <property type="match status" value="2"/>
</dbReference>
<dbReference type="PANTHER" id="PTHR47843">
    <property type="entry name" value="BTB DOMAIN-CONTAINING PROTEIN-RELATED"/>
    <property type="match status" value="1"/>
</dbReference>
<dbReference type="SUPFAM" id="SSF54695">
    <property type="entry name" value="POZ domain"/>
    <property type="match status" value="2"/>
</dbReference>
<evidence type="ECO:0000313" key="4">
    <source>
        <dbReference type="Proteomes" id="UP000696280"/>
    </source>
</evidence>
<feature type="region of interest" description="Disordered" evidence="1">
    <location>
        <begin position="452"/>
        <end position="488"/>
    </location>
</feature>
<dbReference type="Gene3D" id="3.30.710.10">
    <property type="entry name" value="Potassium Channel Kv1.1, Chain A"/>
    <property type="match status" value="2"/>
</dbReference>
<dbReference type="PANTHER" id="PTHR47843:SF2">
    <property type="entry name" value="BTB DOMAIN-CONTAINING PROTEIN"/>
    <property type="match status" value="1"/>
</dbReference>
<evidence type="ECO:0000259" key="2">
    <source>
        <dbReference type="PROSITE" id="PS50097"/>
    </source>
</evidence>
<dbReference type="OrthoDB" id="194443at2759"/>
<feature type="domain" description="BTB" evidence="2">
    <location>
        <begin position="266"/>
        <end position="337"/>
    </location>
</feature>
<name>A0A9N9KNK0_9HELO</name>
<reference evidence="3" key="1">
    <citation type="submission" date="2021-07" db="EMBL/GenBank/DDBJ databases">
        <authorList>
            <person name="Durling M."/>
        </authorList>
    </citation>
    <scope>NUCLEOTIDE SEQUENCE</scope>
</reference>
<dbReference type="PROSITE" id="PS50097">
    <property type="entry name" value="BTB"/>
    <property type="match status" value="2"/>
</dbReference>
<feature type="domain" description="BTB" evidence="2">
    <location>
        <begin position="14"/>
        <end position="87"/>
    </location>
</feature>
<dbReference type="Proteomes" id="UP000696280">
    <property type="component" value="Unassembled WGS sequence"/>
</dbReference>
<sequence length="488" mass="55741">MAQMTNSKESFLETEAMVTVKVSMGEDSQSFIIHKNFICYYSPYFAVAFNGGFIESETHTCHMEDVSPGAFALFVDWIYTQQIPCDERLHYRKATENLVGLWLLADRCLVPKLQNQALVVLDRERRRLNYRLASSAAQVYEETSVDSPFRRYFVLVVATAVINESIETSAGMPREMLVDVINVLKSKRNSHGGWVNFSPGELSGFFVNTRENKESIFRRRLGPDSLVIDLTSAFPYQRIPARFSVSSHEPLLNFRLSLTRPRRSQAMVTINVSLNHLKDTFIVHKNFICFYSPFFDAAFNGAFKEAETQVLDLEDTSPTVFGLFVNWLYTQRLEFPGGENISMSNLIDLWILGSRCLVPKIQNKSLELLDKRRIFVFSSTKFVRAYENTTEGSPLRRYIVAIAATRNGALTTPQDYPQEMLVDIVNYVRIRRAQTSEWIKFSKDELKGFYVDEQGAPESGPRVVGAQPKEIPVADSRLNESSEQQEDH</sequence>
<proteinExistence type="predicted"/>
<accession>A0A9N9KNK0</accession>
<dbReference type="Pfam" id="PF00651">
    <property type="entry name" value="BTB"/>
    <property type="match status" value="2"/>
</dbReference>
<dbReference type="CDD" id="cd18186">
    <property type="entry name" value="BTB_POZ_ZBTB_KLHL-like"/>
    <property type="match status" value="2"/>
</dbReference>
<gene>
    <name evidence="3" type="ORF">HYFRA_00008474</name>
</gene>
<feature type="compositionally biased region" description="Basic and acidic residues" evidence="1">
    <location>
        <begin position="477"/>
        <end position="488"/>
    </location>
</feature>
<keyword evidence="4" id="KW-1185">Reference proteome</keyword>
<organism evidence="3 4">
    <name type="scientific">Hymenoscyphus fraxineus</name>
    <dbReference type="NCBI Taxonomy" id="746836"/>
    <lineage>
        <taxon>Eukaryota</taxon>
        <taxon>Fungi</taxon>
        <taxon>Dikarya</taxon>
        <taxon>Ascomycota</taxon>
        <taxon>Pezizomycotina</taxon>
        <taxon>Leotiomycetes</taxon>
        <taxon>Helotiales</taxon>
        <taxon>Helotiaceae</taxon>
        <taxon>Hymenoscyphus</taxon>
    </lineage>
</organism>
<protein>
    <recommendedName>
        <fullName evidence="2">BTB domain-containing protein</fullName>
    </recommendedName>
</protein>
<dbReference type="InterPro" id="IPR011333">
    <property type="entry name" value="SKP1/BTB/POZ_sf"/>
</dbReference>
<dbReference type="AlphaFoldDB" id="A0A9N9KNK0"/>